<organism evidence="2 3">
    <name type="scientific">Lishizhenia tianjinensis</name>
    <dbReference type="NCBI Taxonomy" id="477690"/>
    <lineage>
        <taxon>Bacteria</taxon>
        <taxon>Pseudomonadati</taxon>
        <taxon>Bacteroidota</taxon>
        <taxon>Flavobacteriia</taxon>
        <taxon>Flavobacteriales</taxon>
        <taxon>Crocinitomicaceae</taxon>
        <taxon>Lishizhenia</taxon>
    </lineage>
</organism>
<evidence type="ECO:0000313" key="3">
    <source>
        <dbReference type="Proteomes" id="UP000236454"/>
    </source>
</evidence>
<protein>
    <submittedName>
        <fullName evidence="2">Uncharacterized protein</fullName>
    </submittedName>
</protein>
<proteinExistence type="predicted"/>
<feature type="transmembrane region" description="Helical" evidence="1">
    <location>
        <begin position="6"/>
        <end position="24"/>
    </location>
</feature>
<keyword evidence="1" id="KW-0472">Membrane</keyword>
<accession>A0A1I6YCU3</accession>
<dbReference type="EMBL" id="FPAS01000001">
    <property type="protein sequence ID" value="SFT48349.1"/>
    <property type="molecule type" value="Genomic_DNA"/>
</dbReference>
<dbReference type="Proteomes" id="UP000236454">
    <property type="component" value="Unassembled WGS sequence"/>
</dbReference>
<keyword evidence="3" id="KW-1185">Reference proteome</keyword>
<evidence type="ECO:0000256" key="1">
    <source>
        <dbReference type="SAM" id="Phobius"/>
    </source>
</evidence>
<gene>
    <name evidence="2" type="ORF">SAMN05216474_0814</name>
</gene>
<dbReference type="STRING" id="477690.SAMN05216474_0814"/>
<evidence type="ECO:0000313" key="2">
    <source>
        <dbReference type="EMBL" id="SFT48349.1"/>
    </source>
</evidence>
<dbReference type="AlphaFoldDB" id="A0A1I6YCU3"/>
<keyword evidence="1" id="KW-1133">Transmembrane helix</keyword>
<keyword evidence="1" id="KW-0812">Transmembrane</keyword>
<name>A0A1I6YCU3_9FLAO</name>
<feature type="transmembrane region" description="Helical" evidence="1">
    <location>
        <begin position="45"/>
        <end position="68"/>
    </location>
</feature>
<reference evidence="2 3" key="1">
    <citation type="submission" date="2016-10" db="EMBL/GenBank/DDBJ databases">
        <authorList>
            <person name="de Groot N.N."/>
        </authorList>
    </citation>
    <scope>NUCLEOTIDE SEQUENCE [LARGE SCALE GENOMIC DNA]</scope>
    <source>
        <strain evidence="2 3">CGMCC 1.7005</strain>
    </source>
</reference>
<sequence>MCAQHIAIRQQHIWYVVFIFLILSSKKTPLLRAKAFKFLLALKHYIIFPFAYISIHIKQHILFLLFVFTGANIEEFF</sequence>